<evidence type="ECO:0000313" key="2">
    <source>
        <dbReference type="Proteomes" id="UP000004217"/>
    </source>
</evidence>
<comment type="caution">
    <text evidence="1">The sequence shown here is derived from an EMBL/GenBank/DDBJ whole genome shotgun (WGS) entry which is preliminary data.</text>
</comment>
<evidence type="ECO:0000313" key="1">
    <source>
        <dbReference type="EMBL" id="EGX55094.1"/>
    </source>
</evidence>
<keyword evidence="2" id="KW-1185">Reference proteome</keyword>
<dbReference type="AlphaFoldDB" id="G2GN28"/>
<gene>
    <name evidence="1" type="ORF">SZN_34667</name>
</gene>
<dbReference type="Proteomes" id="UP000004217">
    <property type="component" value="Unassembled WGS sequence"/>
</dbReference>
<organism evidence="1 2">
    <name type="scientific">Streptomyces zinciresistens K42</name>
    <dbReference type="NCBI Taxonomy" id="700597"/>
    <lineage>
        <taxon>Bacteria</taxon>
        <taxon>Bacillati</taxon>
        <taxon>Actinomycetota</taxon>
        <taxon>Actinomycetes</taxon>
        <taxon>Kitasatosporales</taxon>
        <taxon>Streptomycetaceae</taxon>
        <taxon>Streptomyces</taxon>
    </lineage>
</organism>
<reference evidence="1 2" key="1">
    <citation type="submission" date="2011-08" db="EMBL/GenBank/DDBJ databases">
        <authorList>
            <person name="Lin Y."/>
            <person name="Hao X."/>
            <person name="Johnstone L."/>
            <person name="Miller S.J."/>
            <person name="Wei G."/>
            <person name="Rensing C."/>
        </authorList>
    </citation>
    <scope>NUCLEOTIDE SEQUENCE [LARGE SCALE GENOMIC DNA]</scope>
    <source>
        <strain evidence="1 2">K42</strain>
    </source>
</reference>
<accession>G2GN28</accession>
<sequence>MLCMAPEEGLGVRDRDKRAQHIEAINRFRNI</sequence>
<proteinExistence type="predicted"/>
<name>G2GN28_9ACTN</name>
<protein>
    <submittedName>
        <fullName evidence="1">Crotonyl CoA reductase</fullName>
    </submittedName>
</protein>
<dbReference type="EMBL" id="AGBF01000269">
    <property type="protein sequence ID" value="EGX55094.1"/>
    <property type="molecule type" value="Genomic_DNA"/>
</dbReference>